<evidence type="ECO:0000313" key="2">
    <source>
        <dbReference type="EMBL" id="KAF6715467.1"/>
    </source>
</evidence>
<feature type="region of interest" description="Disordered" evidence="1">
    <location>
        <begin position="33"/>
        <end position="65"/>
    </location>
</feature>
<sequence>MRRSSIDNTERKPKRPLHSERKLLCFSHGQKRPCGSGITTVSTSRNKGRHGHSSATHSSHHGFKTGGEAPAASFLSLQTFTQTHVCVCELHRGNRSLCGAHFLVGGALAGSFQSGSVASDMYKLPEPAEVNTNGGSDENKKTQIHGLPYKTFKLTQRSHTGWDYLKKIKIKNDAFKSSF</sequence>
<comment type="caution">
    <text evidence="2">The sequence shown here is derived from an EMBL/GenBank/DDBJ whole genome shotgun (WGS) entry which is preliminary data.</text>
</comment>
<feature type="region of interest" description="Disordered" evidence="1">
    <location>
        <begin position="1"/>
        <end position="21"/>
    </location>
</feature>
<organism evidence="2 3">
    <name type="scientific">Oryzias melastigma</name>
    <name type="common">Marine medaka</name>
    <dbReference type="NCBI Taxonomy" id="30732"/>
    <lineage>
        <taxon>Eukaryota</taxon>
        <taxon>Metazoa</taxon>
        <taxon>Chordata</taxon>
        <taxon>Craniata</taxon>
        <taxon>Vertebrata</taxon>
        <taxon>Euteleostomi</taxon>
        <taxon>Actinopterygii</taxon>
        <taxon>Neopterygii</taxon>
        <taxon>Teleostei</taxon>
        <taxon>Neoteleostei</taxon>
        <taxon>Acanthomorphata</taxon>
        <taxon>Ovalentaria</taxon>
        <taxon>Atherinomorphae</taxon>
        <taxon>Beloniformes</taxon>
        <taxon>Adrianichthyidae</taxon>
        <taxon>Oryziinae</taxon>
        <taxon>Oryzias</taxon>
    </lineage>
</organism>
<accession>A0A834BQP0</accession>
<dbReference type="Proteomes" id="UP000646548">
    <property type="component" value="Unassembled WGS sequence"/>
</dbReference>
<dbReference type="EMBL" id="WKFB01001085">
    <property type="protein sequence ID" value="KAF6715467.1"/>
    <property type="molecule type" value="Genomic_DNA"/>
</dbReference>
<protein>
    <submittedName>
        <fullName evidence="2">Uncharacterized protein</fullName>
    </submittedName>
</protein>
<evidence type="ECO:0000313" key="3">
    <source>
        <dbReference type="Proteomes" id="UP000646548"/>
    </source>
</evidence>
<feature type="compositionally biased region" description="Basic residues" evidence="1">
    <location>
        <begin position="46"/>
        <end position="63"/>
    </location>
</feature>
<evidence type="ECO:0000256" key="1">
    <source>
        <dbReference type="SAM" id="MobiDB-lite"/>
    </source>
</evidence>
<gene>
    <name evidence="2" type="ORF">FQA47_005417</name>
</gene>
<reference evidence="2" key="1">
    <citation type="journal article" name="BMC Genomics">
        <title>Long-read sequencing and de novo genome assembly of marine medaka (Oryzias melastigma).</title>
        <authorList>
            <person name="Liang P."/>
            <person name="Saqib H.S.A."/>
            <person name="Ni X."/>
            <person name="Shen Y."/>
        </authorList>
    </citation>
    <scope>NUCLEOTIDE SEQUENCE</scope>
    <source>
        <strain evidence="2">Bigg-433</strain>
    </source>
</reference>
<proteinExistence type="predicted"/>
<name>A0A834BQP0_ORYME</name>
<dbReference type="AlphaFoldDB" id="A0A834BQP0"/>